<comment type="caution">
    <text evidence="2">The sequence shown here is derived from an EMBL/GenBank/DDBJ whole genome shotgun (WGS) entry which is preliminary data.</text>
</comment>
<evidence type="ECO:0000313" key="2">
    <source>
        <dbReference type="EMBL" id="KAL3389547.1"/>
    </source>
</evidence>
<keyword evidence="3" id="KW-1185">Reference proteome</keyword>
<sequence>MRCRNRQSGCFGTARVYRDEIDVLIEGQSHSASCIQSEEAVRIVRFKEELRHAAIRDFTRPREIYDALALVYDDVAALVPFRSVRGSITRWRATMFPPSSNSLMDMSLQLSNPRNARLFFHERGFLTTRIFRDIDDKMHFLLYDSDVVAKVVGHIRTIMLDFTYNTCSVVPDANLQLGTVMCVYHGHAIPVLWFIMSRRTTNAYRKMCSIIRELFATSNILTIVTDF</sequence>
<organism evidence="2 3">
    <name type="scientific">Trichogramma kaykai</name>
    <dbReference type="NCBI Taxonomy" id="54128"/>
    <lineage>
        <taxon>Eukaryota</taxon>
        <taxon>Metazoa</taxon>
        <taxon>Ecdysozoa</taxon>
        <taxon>Arthropoda</taxon>
        <taxon>Hexapoda</taxon>
        <taxon>Insecta</taxon>
        <taxon>Pterygota</taxon>
        <taxon>Neoptera</taxon>
        <taxon>Endopterygota</taxon>
        <taxon>Hymenoptera</taxon>
        <taxon>Apocrita</taxon>
        <taxon>Proctotrupomorpha</taxon>
        <taxon>Chalcidoidea</taxon>
        <taxon>Trichogrammatidae</taxon>
        <taxon>Trichogramma</taxon>
    </lineage>
</organism>
<dbReference type="AlphaFoldDB" id="A0ABD2WAN3"/>
<keyword evidence="1" id="KW-0472">Membrane</keyword>
<evidence type="ECO:0000256" key="1">
    <source>
        <dbReference type="SAM" id="Phobius"/>
    </source>
</evidence>
<keyword evidence="1" id="KW-0812">Transmembrane</keyword>
<keyword evidence="1" id="KW-1133">Transmembrane helix</keyword>
<evidence type="ECO:0000313" key="3">
    <source>
        <dbReference type="Proteomes" id="UP001627154"/>
    </source>
</evidence>
<feature type="transmembrane region" description="Helical" evidence="1">
    <location>
        <begin position="175"/>
        <end position="196"/>
    </location>
</feature>
<proteinExistence type="predicted"/>
<reference evidence="2 3" key="1">
    <citation type="journal article" date="2024" name="bioRxiv">
        <title>A reference genome for Trichogramma kaykai: A tiny desert-dwelling parasitoid wasp with competing sex-ratio distorters.</title>
        <authorList>
            <person name="Culotta J."/>
            <person name="Lindsey A.R."/>
        </authorList>
    </citation>
    <scope>NUCLEOTIDE SEQUENCE [LARGE SCALE GENOMIC DNA]</scope>
    <source>
        <strain evidence="2 3">KSX58</strain>
    </source>
</reference>
<protein>
    <recommendedName>
        <fullName evidence="4">MULE transposase domain-containing protein</fullName>
    </recommendedName>
</protein>
<dbReference type="EMBL" id="JBJJXI010000123">
    <property type="protein sequence ID" value="KAL3389547.1"/>
    <property type="molecule type" value="Genomic_DNA"/>
</dbReference>
<name>A0ABD2WAN3_9HYME</name>
<evidence type="ECO:0008006" key="4">
    <source>
        <dbReference type="Google" id="ProtNLM"/>
    </source>
</evidence>
<dbReference type="Proteomes" id="UP001627154">
    <property type="component" value="Unassembled WGS sequence"/>
</dbReference>
<accession>A0ABD2WAN3</accession>
<gene>
    <name evidence="2" type="ORF">TKK_015754</name>
</gene>